<comment type="caution">
    <text evidence="1">The sequence shown here is derived from an EMBL/GenBank/DDBJ whole genome shotgun (WGS) entry which is preliminary data.</text>
</comment>
<protein>
    <submittedName>
        <fullName evidence="1">Uncharacterized protein</fullName>
    </submittedName>
</protein>
<accession>A0ABX0WYZ9</accession>
<name>A0ABX0WYZ9_9PROT</name>
<evidence type="ECO:0000313" key="1">
    <source>
        <dbReference type="EMBL" id="NJB74590.1"/>
    </source>
</evidence>
<gene>
    <name evidence="1" type="ORF">GGR96_001682</name>
</gene>
<reference evidence="1 2" key="1">
    <citation type="submission" date="2020-03" db="EMBL/GenBank/DDBJ databases">
        <title>Genomic Encyclopedia of Type Strains, Phase IV (KMG-IV): sequencing the most valuable type-strain genomes for metagenomic binning, comparative biology and taxonomic classification.</title>
        <authorList>
            <person name="Goeker M."/>
        </authorList>
    </citation>
    <scope>NUCLEOTIDE SEQUENCE [LARGE SCALE GENOMIC DNA]</scope>
    <source>
        <strain evidence="1 2">DSM 18888</strain>
    </source>
</reference>
<keyword evidence="2" id="KW-1185">Reference proteome</keyword>
<evidence type="ECO:0000313" key="2">
    <source>
        <dbReference type="Proteomes" id="UP000556869"/>
    </source>
</evidence>
<sequence>MSFSKEQVMSGLQISKGEITAAKVKHAGVDDGDYVIAIVSPDDGERAYTLSTPSDPSGVDQGYQNAEFIRGCFIVANQTGLTPKQLLEQRDELLSSVKLFRDTIEYLIKADRVAGDDEGARLKSFTLESVEELIAKAEGQL</sequence>
<proteinExistence type="predicted"/>
<dbReference type="RefSeq" id="WP_064782239.1">
    <property type="nucleotide sequence ID" value="NZ_BAAAEQ010000002.1"/>
</dbReference>
<dbReference type="Proteomes" id="UP000556869">
    <property type="component" value="Unassembled WGS sequence"/>
</dbReference>
<dbReference type="EMBL" id="JAATJD010000002">
    <property type="protein sequence ID" value="NJB74590.1"/>
    <property type="molecule type" value="Genomic_DNA"/>
</dbReference>
<organism evidence="1 2">
    <name type="scientific">Thalassospira tepidiphila</name>
    <dbReference type="NCBI Taxonomy" id="393657"/>
    <lineage>
        <taxon>Bacteria</taxon>
        <taxon>Pseudomonadati</taxon>
        <taxon>Pseudomonadota</taxon>
        <taxon>Alphaproteobacteria</taxon>
        <taxon>Rhodospirillales</taxon>
        <taxon>Thalassospiraceae</taxon>
        <taxon>Thalassospira</taxon>
    </lineage>
</organism>